<dbReference type="PANTHER" id="PTHR31025:SF9">
    <property type="entry name" value="SI:DKEY-286J15.1"/>
    <property type="match status" value="1"/>
</dbReference>
<protein>
    <submittedName>
        <fullName evidence="1">CSON011851 protein</fullName>
    </submittedName>
</protein>
<dbReference type="PANTHER" id="PTHR31025">
    <property type="entry name" value="SI:CH211-196P9.1-RELATED"/>
    <property type="match status" value="1"/>
</dbReference>
<dbReference type="OMA" id="VQRFVMK"/>
<sequence>MDEYVADILIRWNLPDLITRFREEQVNRLAFQYLNEDMIKELIPKVGRRAIFRHKYIEFKRKENKLYTLETERGSGNSTTDVFVRVIDENDLVRQTTGNTHTYTASVGNGPKRIKYDPVDLLQILNDGELKEDNSEEVVYEFEGGSSDESNLLLTTTTSSGPVTSTPQQRTTTTTIELPPKSIKSPEAPNITTTTTMITEKLSEEQNKPAKDLRAVLQESVVGRSLLEKKTLSSSNRNQISDIIVQHLMNKSRDYRIRTVEFLYWANAIKLVFPFEVAETYYQPYKRDANTCARGKLFDKYHHVRRAFLPRSKRPGLNKVGNVTIDSTNVITGSKDIITLKTTKNVAEFKELWEKTFDERQDLLGQLSIIDYFDTFPVLKTYNGINLLKQDFDRNYEKSKDSLTTKWPAIAKKILTYSKPKMNDIIEQLQEDDMDIENSEGHYLHYSFILLFFIMPIKKVIKVNNWTPSKIEMVQSCFLYAKTFGELQTKMTDRKAKLNKYSQPILPLIGAIGDSFGDLQRNFVIINNIFYEFPSLIDAVDACIKIFIALKSDYPPEGHNFWSFIQKFVYQVDTAWNKNTMAINCLWSDLEAIEVTEKENTNETENQA</sequence>
<name>A0A336M438_CULSO</name>
<reference evidence="1" key="1">
    <citation type="submission" date="2018-07" db="EMBL/GenBank/DDBJ databases">
        <authorList>
            <person name="Quirk P.G."/>
            <person name="Krulwich T.A."/>
        </authorList>
    </citation>
    <scope>NUCLEOTIDE SEQUENCE</scope>
</reference>
<accession>A0A336M438</accession>
<dbReference type="EMBL" id="UFQT01000530">
    <property type="protein sequence ID" value="SSX25036.1"/>
    <property type="molecule type" value="Genomic_DNA"/>
</dbReference>
<dbReference type="VEuPathDB" id="VectorBase:CSON011851"/>
<evidence type="ECO:0000313" key="1">
    <source>
        <dbReference type="EMBL" id="SSX25036.1"/>
    </source>
</evidence>
<gene>
    <name evidence="1" type="primary">CSON011851</name>
</gene>
<dbReference type="AlphaFoldDB" id="A0A336M438"/>
<organism evidence="1">
    <name type="scientific">Culicoides sonorensis</name>
    <name type="common">Biting midge</name>
    <dbReference type="NCBI Taxonomy" id="179676"/>
    <lineage>
        <taxon>Eukaryota</taxon>
        <taxon>Metazoa</taxon>
        <taxon>Ecdysozoa</taxon>
        <taxon>Arthropoda</taxon>
        <taxon>Hexapoda</taxon>
        <taxon>Insecta</taxon>
        <taxon>Pterygota</taxon>
        <taxon>Neoptera</taxon>
        <taxon>Endopterygota</taxon>
        <taxon>Diptera</taxon>
        <taxon>Nematocera</taxon>
        <taxon>Chironomoidea</taxon>
        <taxon>Ceratopogonidae</taxon>
        <taxon>Ceratopogoninae</taxon>
        <taxon>Culicoides</taxon>
        <taxon>Monoculicoides</taxon>
    </lineage>
</organism>
<proteinExistence type="predicted"/>